<dbReference type="Proteomes" id="UP000682739">
    <property type="component" value="Chromosome"/>
</dbReference>
<evidence type="ECO:0000256" key="1">
    <source>
        <dbReference type="ARBA" id="ARBA00004370"/>
    </source>
</evidence>
<dbReference type="RefSeq" id="WP_208832801.1">
    <property type="nucleotide sequence ID" value="NZ_CP072110.1"/>
</dbReference>
<keyword evidence="2 5" id="KW-0812">Transmembrane</keyword>
<dbReference type="EMBL" id="CP072110">
    <property type="protein sequence ID" value="QTH64747.1"/>
    <property type="molecule type" value="Genomic_DNA"/>
</dbReference>
<organism evidence="6 7">
    <name type="scientific">Psychrosphaera ytuae</name>
    <dbReference type="NCBI Taxonomy" id="2820710"/>
    <lineage>
        <taxon>Bacteria</taxon>
        <taxon>Pseudomonadati</taxon>
        <taxon>Pseudomonadota</taxon>
        <taxon>Gammaproteobacteria</taxon>
        <taxon>Alteromonadales</taxon>
        <taxon>Pseudoalteromonadaceae</taxon>
        <taxon>Psychrosphaera</taxon>
    </lineage>
</organism>
<evidence type="ECO:0000256" key="2">
    <source>
        <dbReference type="ARBA" id="ARBA00022692"/>
    </source>
</evidence>
<dbReference type="AlphaFoldDB" id="A0A975DCQ7"/>
<keyword evidence="7" id="KW-1185">Reference proteome</keyword>
<feature type="transmembrane region" description="Helical" evidence="5">
    <location>
        <begin position="73"/>
        <end position="91"/>
    </location>
</feature>
<evidence type="ECO:0000313" key="7">
    <source>
        <dbReference type="Proteomes" id="UP000682739"/>
    </source>
</evidence>
<evidence type="ECO:0000256" key="3">
    <source>
        <dbReference type="ARBA" id="ARBA00022989"/>
    </source>
</evidence>
<dbReference type="SUPFAM" id="SSF161084">
    <property type="entry name" value="MAPEG domain-like"/>
    <property type="match status" value="1"/>
</dbReference>
<feature type="transmembrane region" description="Helical" evidence="5">
    <location>
        <begin position="6"/>
        <end position="25"/>
    </location>
</feature>
<dbReference type="PANTHER" id="PTHR35814:SF1">
    <property type="entry name" value="GLUTATHIONE S-TRANSFERASE-RELATED"/>
    <property type="match status" value="1"/>
</dbReference>
<proteinExistence type="predicted"/>
<evidence type="ECO:0000313" key="6">
    <source>
        <dbReference type="EMBL" id="QTH64747.1"/>
    </source>
</evidence>
<feature type="transmembrane region" description="Helical" evidence="5">
    <location>
        <begin position="103"/>
        <end position="126"/>
    </location>
</feature>
<dbReference type="Gene3D" id="1.20.120.550">
    <property type="entry name" value="Membrane associated eicosanoid/glutathione metabolism-like domain"/>
    <property type="match status" value="1"/>
</dbReference>
<dbReference type="Pfam" id="PF01124">
    <property type="entry name" value="MAPEG"/>
    <property type="match status" value="1"/>
</dbReference>
<dbReference type="PANTHER" id="PTHR35814">
    <property type="match status" value="1"/>
</dbReference>
<evidence type="ECO:0000256" key="5">
    <source>
        <dbReference type="SAM" id="Phobius"/>
    </source>
</evidence>
<dbReference type="InterPro" id="IPR001129">
    <property type="entry name" value="Membr-assoc_MAPEG"/>
</dbReference>
<reference evidence="6" key="1">
    <citation type="submission" date="2021-03" db="EMBL/GenBank/DDBJ databases">
        <title>Description of Psychrosphaera ytuae sp. nov. isolated from deep sea sediment of South China Sea.</title>
        <authorList>
            <person name="Zhang J."/>
            <person name="Xu X.-D."/>
        </authorList>
    </citation>
    <scope>NUCLEOTIDE SEQUENCE</scope>
    <source>
        <strain evidence="6">MTZ26</strain>
    </source>
</reference>
<dbReference type="KEGG" id="psym:J1N51_04600"/>
<dbReference type="InterPro" id="IPR023352">
    <property type="entry name" value="MAPEG-like_dom_sf"/>
</dbReference>
<accession>A0A975DCQ7</accession>
<evidence type="ECO:0000256" key="4">
    <source>
        <dbReference type="ARBA" id="ARBA00023136"/>
    </source>
</evidence>
<comment type="subcellular location">
    <subcellularLocation>
        <location evidence="1">Membrane</location>
    </subcellularLocation>
</comment>
<gene>
    <name evidence="6" type="ORF">J1N51_04600</name>
</gene>
<keyword evidence="3 5" id="KW-1133">Transmembrane helix</keyword>
<dbReference type="GO" id="GO:0016020">
    <property type="term" value="C:membrane"/>
    <property type="evidence" value="ECO:0007669"/>
    <property type="project" value="UniProtKB-SubCell"/>
</dbReference>
<feature type="transmembrane region" description="Helical" evidence="5">
    <location>
        <begin position="46"/>
        <end position="67"/>
    </location>
</feature>
<keyword evidence="4 5" id="KW-0472">Membrane</keyword>
<protein>
    <submittedName>
        <fullName evidence="6">MAPEG family protein</fullName>
    </submittedName>
</protein>
<name>A0A975DCQ7_9GAMM</name>
<sequence>MTIQYTALYAGLLALFYVALSFRIIRMRLKFKIGIGHGEQNELHRAIRVHANFAEYVPLALILLVFLEINQTASWILNVLGTALLIGRVLHAMGLGKSAGTSAARLLGGVLTYSMMLVAAVLNVLAVY</sequence>